<evidence type="ECO:0000259" key="1">
    <source>
        <dbReference type="PROSITE" id="PS50181"/>
    </source>
</evidence>
<reference evidence="2 3" key="1">
    <citation type="submission" date="2015-06" db="EMBL/GenBank/DDBJ databases">
        <title>Talaromyces atroroseus IBT 11181 draft genome.</title>
        <authorList>
            <person name="Rasmussen K.B."/>
            <person name="Rasmussen S."/>
            <person name="Petersen B."/>
            <person name="Sicheritz-Ponten T."/>
            <person name="Mortensen U.H."/>
            <person name="Thrane U."/>
        </authorList>
    </citation>
    <scope>NUCLEOTIDE SEQUENCE [LARGE SCALE GENOMIC DNA]</scope>
    <source>
        <strain evidence="2 3">IBT 11181</strain>
    </source>
</reference>
<name>A0A225AYD0_TALAT</name>
<protein>
    <recommendedName>
        <fullName evidence="1">F-box domain-containing protein</fullName>
    </recommendedName>
</protein>
<dbReference type="OrthoDB" id="5334391at2759"/>
<dbReference type="SMART" id="SM00256">
    <property type="entry name" value="FBOX"/>
    <property type="match status" value="1"/>
</dbReference>
<dbReference type="CDD" id="cd09917">
    <property type="entry name" value="F-box_SF"/>
    <property type="match status" value="1"/>
</dbReference>
<dbReference type="Pfam" id="PF12937">
    <property type="entry name" value="F-box-like"/>
    <property type="match status" value="1"/>
</dbReference>
<dbReference type="Proteomes" id="UP000214365">
    <property type="component" value="Unassembled WGS sequence"/>
</dbReference>
<dbReference type="AlphaFoldDB" id="A0A225AYD0"/>
<evidence type="ECO:0000313" key="3">
    <source>
        <dbReference type="Proteomes" id="UP000214365"/>
    </source>
</evidence>
<feature type="domain" description="F-box" evidence="1">
    <location>
        <begin position="6"/>
        <end position="53"/>
    </location>
</feature>
<dbReference type="RefSeq" id="XP_020119596.1">
    <property type="nucleotide sequence ID" value="XM_020267567.1"/>
</dbReference>
<organism evidence="2 3">
    <name type="scientific">Talaromyces atroroseus</name>
    <dbReference type="NCBI Taxonomy" id="1441469"/>
    <lineage>
        <taxon>Eukaryota</taxon>
        <taxon>Fungi</taxon>
        <taxon>Dikarya</taxon>
        <taxon>Ascomycota</taxon>
        <taxon>Pezizomycotina</taxon>
        <taxon>Eurotiomycetes</taxon>
        <taxon>Eurotiomycetidae</taxon>
        <taxon>Eurotiales</taxon>
        <taxon>Trichocomaceae</taxon>
        <taxon>Talaromyces</taxon>
        <taxon>Talaromyces sect. Trachyspermi</taxon>
    </lineage>
</organism>
<comment type="caution">
    <text evidence="2">The sequence shown here is derived from an EMBL/GenBank/DDBJ whole genome shotgun (WGS) entry which is preliminary data.</text>
</comment>
<gene>
    <name evidence="2" type="ORF">UA08_05265</name>
</gene>
<keyword evidence="3" id="KW-1185">Reference proteome</keyword>
<dbReference type="InterPro" id="IPR036047">
    <property type="entry name" value="F-box-like_dom_sf"/>
</dbReference>
<dbReference type="GeneID" id="31005021"/>
<proteinExistence type="predicted"/>
<dbReference type="PROSITE" id="PS50181">
    <property type="entry name" value="FBOX"/>
    <property type="match status" value="1"/>
</dbReference>
<dbReference type="InterPro" id="IPR001810">
    <property type="entry name" value="F-box_dom"/>
</dbReference>
<evidence type="ECO:0000313" key="2">
    <source>
        <dbReference type="EMBL" id="OKL59475.1"/>
    </source>
</evidence>
<sequence>MAFTHHGDLPYLPQELFQMIVRDLEPVDIVRCRRVSSAWYRAFTNPISLIQILKSSYPRAKEVRELCQPDTPNALQTVHGLSQDKWRALFDTVVERYHRLTSCGKPRSVQKFDLQETNTAENGCCYVAVEHWETHTSHPGTKIDMLFGHTFWTYEEGLVVFPDKHERSLVVLDLETRLTYMVPFVIANKNIRRIRLQDRLLVVEWADEDQPDMWSGCGWYYHYATSFEINRVGRAWDVTLRNEWEMIPNGLSLGYSDRFFSTHNRRHYAIYTSLDSHTAHRLTIWDISKPSEYRPSQDCMNQLEDTATDAEPFIVFEYDYDALDLMGLRMSRQGEWHIEIMRMDIDSSTSTVSITQVMDGGRMDYNPLEYTPRTKVTCLPFRPGCSPLQEVQTVYPQTVYPPYRGNCSMEIPPWTATSPWPCYWGICESTDEKANVSFCLSYLSSRTQTGYEEDPLMVTIQTSQSIKTLNHEFAEEVSFKGKICGDERFLVGENAQNQLVVLYF</sequence>
<dbReference type="SUPFAM" id="SSF81383">
    <property type="entry name" value="F-box domain"/>
    <property type="match status" value="1"/>
</dbReference>
<accession>A0A225AYD0</accession>
<dbReference type="EMBL" id="LFMY01000007">
    <property type="protein sequence ID" value="OKL59475.1"/>
    <property type="molecule type" value="Genomic_DNA"/>
</dbReference>